<comment type="caution">
    <text evidence="1">The sequence shown here is derived from an EMBL/GenBank/DDBJ whole genome shotgun (WGS) entry which is preliminary data.</text>
</comment>
<evidence type="ECO:0000313" key="1">
    <source>
        <dbReference type="EMBL" id="KAF8786117.1"/>
    </source>
</evidence>
<accession>A0A8T0F4P7</accession>
<organism evidence="1 2">
    <name type="scientific">Argiope bruennichi</name>
    <name type="common">Wasp spider</name>
    <name type="synonym">Aranea bruennichi</name>
    <dbReference type="NCBI Taxonomy" id="94029"/>
    <lineage>
        <taxon>Eukaryota</taxon>
        <taxon>Metazoa</taxon>
        <taxon>Ecdysozoa</taxon>
        <taxon>Arthropoda</taxon>
        <taxon>Chelicerata</taxon>
        <taxon>Arachnida</taxon>
        <taxon>Araneae</taxon>
        <taxon>Araneomorphae</taxon>
        <taxon>Entelegynae</taxon>
        <taxon>Araneoidea</taxon>
        <taxon>Araneidae</taxon>
        <taxon>Argiope</taxon>
    </lineage>
</organism>
<dbReference type="Proteomes" id="UP000807504">
    <property type="component" value="Unassembled WGS sequence"/>
</dbReference>
<proteinExistence type="predicted"/>
<dbReference type="EMBL" id="JABXBU010000015">
    <property type="protein sequence ID" value="KAF8786117.1"/>
    <property type="molecule type" value="Genomic_DNA"/>
</dbReference>
<evidence type="ECO:0008006" key="3">
    <source>
        <dbReference type="Google" id="ProtNLM"/>
    </source>
</evidence>
<protein>
    <recommendedName>
        <fullName evidence="3">Type II toxin-antitoxin system RelE/ParE family toxin</fullName>
    </recommendedName>
</protein>
<sequence>MVYNVFLSPQAEEQYADLPEHVQHLVDVAMEDMEINPFRKAKKLKNCSIADWRRHVARTHRILFNVQGEDVKIVAILPKTNRTIGFQS</sequence>
<reference evidence="1" key="1">
    <citation type="journal article" date="2020" name="bioRxiv">
        <title>Chromosome-level reference genome of the European wasp spider Argiope bruennichi: a resource for studies on range expansion and evolutionary adaptation.</title>
        <authorList>
            <person name="Sheffer M.M."/>
            <person name="Hoppe A."/>
            <person name="Krehenwinkel H."/>
            <person name="Uhl G."/>
            <person name="Kuss A.W."/>
            <person name="Jensen L."/>
            <person name="Jensen C."/>
            <person name="Gillespie R.G."/>
            <person name="Hoff K.J."/>
            <person name="Prost S."/>
        </authorList>
    </citation>
    <scope>NUCLEOTIDE SEQUENCE</scope>
</reference>
<gene>
    <name evidence="1" type="ORF">HNY73_007879</name>
</gene>
<evidence type="ECO:0000313" key="2">
    <source>
        <dbReference type="Proteomes" id="UP000807504"/>
    </source>
</evidence>
<dbReference type="InterPro" id="IPR035093">
    <property type="entry name" value="RelE/ParE_toxin_dom_sf"/>
</dbReference>
<dbReference type="Gene3D" id="3.30.2310.20">
    <property type="entry name" value="RelE-like"/>
    <property type="match status" value="1"/>
</dbReference>
<name>A0A8T0F4P7_ARGBR</name>
<keyword evidence="2" id="KW-1185">Reference proteome</keyword>
<dbReference type="AlphaFoldDB" id="A0A8T0F4P7"/>
<reference evidence="1" key="2">
    <citation type="submission" date="2020-06" db="EMBL/GenBank/DDBJ databases">
        <authorList>
            <person name="Sheffer M."/>
        </authorList>
    </citation>
    <scope>NUCLEOTIDE SEQUENCE</scope>
</reference>
<dbReference type="SUPFAM" id="SSF143011">
    <property type="entry name" value="RelE-like"/>
    <property type="match status" value="1"/>
</dbReference>